<dbReference type="Gene3D" id="3.40.50.150">
    <property type="entry name" value="Vaccinia Virus protein VP39"/>
    <property type="match status" value="1"/>
</dbReference>
<dbReference type="GeneID" id="36593655"/>
<keyword evidence="2" id="KW-0808">Transferase</keyword>
<dbReference type="Proteomes" id="UP000235371">
    <property type="component" value="Unassembled WGS sequence"/>
</dbReference>
<sequence length="386" mass="43338">MPPDVMLEGEPATQAETSTTYAAHLQMPRQEQDISRTPSQDGVSGGPTATAQEPLEADDAGSFENDSALGDTDDSSERTSLFSEIMKYREENGRRYHGYKDGSYLLPNDETEQNRLDLNHHVFTMVNKGRGGGLYRAPIDKPARVLDVGTGTGIWVMDFGDAHKESHIIGIDLSPIQPTWVTPNVEFLVDDAEDEWIGQKYDYIHIRMLAGAVKDWQGLLQKAYNHLNPGGWLECTEFEVWIKSYNDTLHNAPDIKKWQEGLQEAANKFGRTMEVAVNLEGWLKEAGFEDVVEEKTVVPSSPWAKDKEMKTIGAYQLMNMLDAASSYGQAHFTRVLGWSREEYAVLNAKVRTQLKDRSLQLYSNLYTVYGRKPKPPKTTPDAEAAE</sequence>
<dbReference type="PANTHER" id="PTHR43591">
    <property type="entry name" value="METHYLTRANSFERASE"/>
    <property type="match status" value="1"/>
</dbReference>
<dbReference type="GO" id="GO:0008168">
    <property type="term" value="F:methyltransferase activity"/>
    <property type="evidence" value="ECO:0007669"/>
    <property type="project" value="UniProtKB-KW"/>
</dbReference>
<dbReference type="EMBL" id="KZ613740">
    <property type="protein sequence ID" value="PMD67681.1"/>
    <property type="molecule type" value="Genomic_DNA"/>
</dbReference>
<reference evidence="2 3" key="1">
    <citation type="submission" date="2016-04" db="EMBL/GenBank/DDBJ databases">
        <title>A degradative enzymes factory behind the ericoid mycorrhizal symbiosis.</title>
        <authorList>
            <consortium name="DOE Joint Genome Institute"/>
            <person name="Martino E."/>
            <person name="Morin E."/>
            <person name="Grelet G."/>
            <person name="Kuo A."/>
            <person name="Kohler A."/>
            <person name="Daghino S."/>
            <person name="Barry K."/>
            <person name="Choi C."/>
            <person name="Cichocki N."/>
            <person name="Clum A."/>
            <person name="Copeland A."/>
            <person name="Hainaut M."/>
            <person name="Haridas S."/>
            <person name="Labutti K."/>
            <person name="Lindquist E."/>
            <person name="Lipzen A."/>
            <person name="Khouja H.-R."/>
            <person name="Murat C."/>
            <person name="Ohm R."/>
            <person name="Olson A."/>
            <person name="Spatafora J."/>
            <person name="Veneault-Fourrey C."/>
            <person name="Henrissat B."/>
            <person name="Grigoriev I."/>
            <person name="Martin F."/>
            <person name="Perotto S."/>
        </authorList>
    </citation>
    <scope>NUCLEOTIDE SEQUENCE [LARGE SCALE GENOMIC DNA]</scope>
    <source>
        <strain evidence="2 3">E</strain>
    </source>
</reference>
<evidence type="ECO:0000256" key="1">
    <source>
        <dbReference type="SAM" id="MobiDB-lite"/>
    </source>
</evidence>
<feature type="region of interest" description="Disordered" evidence="1">
    <location>
        <begin position="1"/>
        <end position="78"/>
    </location>
</feature>
<gene>
    <name evidence="2" type="ORF">K444DRAFT_649520</name>
</gene>
<dbReference type="PANTHER" id="PTHR43591:SF10">
    <property type="entry name" value="ABC TRANSMEMBRANE TYPE-1 DOMAIN-CONTAINING PROTEIN-RELATED"/>
    <property type="match status" value="1"/>
</dbReference>
<dbReference type="InterPro" id="IPR029063">
    <property type="entry name" value="SAM-dependent_MTases_sf"/>
</dbReference>
<dbReference type="InParanoid" id="A0A2J6TXH8"/>
<accession>A0A2J6TXH8</accession>
<keyword evidence="2" id="KW-0489">Methyltransferase</keyword>
<keyword evidence="3" id="KW-1185">Reference proteome</keyword>
<organism evidence="2 3">
    <name type="scientific">Hyaloscypha bicolor E</name>
    <dbReference type="NCBI Taxonomy" id="1095630"/>
    <lineage>
        <taxon>Eukaryota</taxon>
        <taxon>Fungi</taxon>
        <taxon>Dikarya</taxon>
        <taxon>Ascomycota</taxon>
        <taxon>Pezizomycotina</taxon>
        <taxon>Leotiomycetes</taxon>
        <taxon>Helotiales</taxon>
        <taxon>Hyaloscyphaceae</taxon>
        <taxon>Hyaloscypha</taxon>
        <taxon>Hyaloscypha bicolor</taxon>
    </lineage>
</organism>
<dbReference type="GO" id="GO:0032259">
    <property type="term" value="P:methylation"/>
    <property type="evidence" value="ECO:0007669"/>
    <property type="project" value="UniProtKB-KW"/>
</dbReference>
<proteinExistence type="predicted"/>
<dbReference type="AlphaFoldDB" id="A0A2J6TXH8"/>
<dbReference type="CDD" id="cd02440">
    <property type="entry name" value="AdoMet_MTases"/>
    <property type="match status" value="1"/>
</dbReference>
<dbReference type="SUPFAM" id="SSF53335">
    <property type="entry name" value="S-adenosyl-L-methionine-dependent methyltransferases"/>
    <property type="match status" value="1"/>
</dbReference>
<evidence type="ECO:0000313" key="3">
    <source>
        <dbReference type="Proteomes" id="UP000235371"/>
    </source>
</evidence>
<dbReference type="OrthoDB" id="2013972at2759"/>
<dbReference type="STRING" id="1095630.A0A2J6TXH8"/>
<name>A0A2J6TXH8_9HELO</name>
<dbReference type="Pfam" id="PF13489">
    <property type="entry name" value="Methyltransf_23"/>
    <property type="match status" value="1"/>
</dbReference>
<protein>
    <submittedName>
        <fullName evidence="2">Putative methyltransferase</fullName>
    </submittedName>
</protein>
<evidence type="ECO:0000313" key="2">
    <source>
        <dbReference type="EMBL" id="PMD67681.1"/>
    </source>
</evidence>
<dbReference type="RefSeq" id="XP_024744585.1">
    <property type="nucleotide sequence ID" value="XM_024885578.1"/>
</dbReference>
<feature type="compositionally biased region" description="Polar residues" evidence="1">
    <location>
        <begin position="35"/>
        <end position="51"/>
    </location>
</feature>